<dbReference type="PANTHER" id="PTHR22946">
    <property type="entry name" value="DIENELACTONE HYDROLASE DOMAIN-CONTAINING PROTEIN-RELATED"/>
    <property type="match status" value="1"/>
</dbReference>
<comment type="caution">
    <text evidence="4">The sequence shown here is derived from an EMBL/GenBank/DDBJ whole genome shotgun (WGS) entry which is preliminary data.</text>
</comment>
<dbReference type="InterPro" id="IPR002925">
    <property type="entry name" value="Dienelactn_hydro"/>
</dbReference>
<proteinExistence type="predicted"/>
<dbReference type="Pfam" id="PF01738">
    <property type="entry name" value="DLH"/>
    <property type="match status" value="1"/>
</dbReference>
<sequence length="337" mass="35711">MRALTQVASCVVLLAVAFIEPAYGETVSNLSDGRSGQILFPSVTPSGPTQFLAGDAPASVISGTLAFPNEGGGTASERLPAMVISHGSGGILPDRELAWAERLRKLGVATFVVDSFGPRGIASTGADQSRLPLAASVADALHALGLLATHPRIDPTRIGIIGFSKGGQVALYSALEPFRRAVMAEGDIRFALHVALYASCSIPYMAEPVSTAPIVFLLGGADDYTPSAHCTRYVDWLRARGGDVRLTVLEGAHHGFDLPNPPRFLPRVQSARGCGMDIRLNPVEARLWADGRILQSDEIDAYLRGCMQRGGTFGGKPEALAQAIREVEAAVNRLSRR</sequence>
<dbReference type="InterPro" id="IPR029058">
    <property type="entry name" value="AB_hydrolase_fold"/>
</dbReference>
<evidence type="ECO:0000256" key="2">
    <source>
        <dbReference type="SAM" id="SignalP"/>
    </source>
</evidence>
<evidence type="ECO:0000256" key="1">
    <source>
        <dbReference type="ARBA" id="ARBA00022801"/>
    </source>
</evidence>
<keyword evidence="1" id="KW-0378">Hydrolase</keyword>
<evidence type="ECO:0000313" key="5">
    <source>
        <dbReference type="Proteomes" id="UP000076400"/>
    </source>
</evidence>
<reference evidence="4 5" key="1">
    <citation type="submission" date="2015-12" db="EMBL/GenBank/DDBJ databases">
        <title>Genome sequence of Oceanibaculum pacificum MCCC 1A02656.</title>
        <authorList>
            <person name="Lu L."/>
            <person name="Lai Q."/>
            <person name="Shao Z."/>
            <person name="Qian P."/>
        </authorList>
    </citation>
    <scope>NUCLEOTIDE SEQUENCE [LARGE SCALE GENOMIC DNA]</scope>
    <source>
        <strain evidence="4 5">MCCC 1A02656</strain>
    </source>
</reference>
<gene>
    <name evidence="4" type="ORF">AUP43_14545</name>
</gene>
<dbReference type="PANTHER" id="PTHR22946:SF9">
    <property type="entry name" value="POLYKETIDE TRANSFERASE AF380"/>
    <property type="match status" value="1"/>
</dbReference>
<feature type="chain" id="PRO_5007601773" description="Dienelactone hydrolase domain-containing protein" evidence="2">
    <location>
        <begin position="25"/>
        <end position="337"/>
    </location>
</feature>
<name>A0A154VE40_9PROT</name>
<dbReference type="AlphaFoldDB" id="A0A154VE40"/>
<protein>
    <recommendedName>
        <fullName evidence="3">Dienelactone hydrolase domain-containing protein</fullName>
    </recommendedName>
</protein>
<keyword evidence="2" id="KW-0732">Signal</keyword>
<evidence type="ECO:0000313" key="4">
    <source>
        <dbReference type="EMBL" id="KZC99606.1"/>
    </source>
</evidence>
<dbReference type="EMBL" id="LPXN01000167">
    <property type="protein sequence ID" value="KZC99606.1"/>
    <property type="molecule type" value="Genomic_DNA"/>
</dbReference>
<organism evidence="4 5">
    <name type="scientific">Oceanibaculum pacificum</name>
    <dbReference type="NCBI Taxonomy" id="580166"/>
    <lineage>
        <taxon>Bacteria</taxon>
        <taxon>Pseudomonadati</taxon>
        <taxon>Pseudomonadota</taxon>
        <taxon>Alphaproteobacteria</taxon>
        <taxon>Rhodospirillales</taxon>
        <taxon>Oceanibaculaceae</taxon>
        <taxon>Oceanibaculum</taxon>
    </lineage>
</organism>
<accession>A0A154VE40</accession>
<dbReference type="Proteomes" id="UP000076400">
    <property type="component" value="Unassembled WGS sequence"/>
</dbReference>
<evidence type="ECO:0000259" key="3">
    <source>
        <dbReference type="Pfam" id="PF01738"/>
    </source>
</evidence>
<dbReference type="Gene3D" id="3.40.50.1820">
    <property type="entry name" value="alpha/beta hydrolase"/>
    <property type="match status" value="1"/>
</dbReference>
<dbReference type="STRING" id="580166.AUP43_14545"/>
<dbReference type="GO" id="GO:0052689">
    <property type="term" value="F:carboxylic ester hydrolase activity"/>
    <property type="evidence" value="ECO:0007669"/>
    <property type="project" value="UniProtKB-ARBA"/>
</dbReference>
<feature type="signal peptide" evidence="2">
    <location>
        <begin position="1"/>
        <end position="24"/>
    </location>
</feature>
<dbReference type="SUPFAM" id="SSF53474">
    <property type="entry name" value="alpha/beta-Hydrolases"/>
    <property type="match status" value="1"/>
</dbReference>
<keyword evidence="5" id="KW-1185">Reference proteome</keyword>
<dbReference type="InterPro" id="IPR050261">
    <property type="entry name" value="FrsA_esterase"/>
</dbReference>
<feature type="domain" description="Dienelactone hydrolase" evidence="3">
    <location>
        <begin position="77"/>
        <end position="261"/>
    </location>
</feature>